<proteinExistence type="predicted"/>
<comment type="caution">
    <text evidence="3">The sequence shown here is derived from an EMBL/GenBank/DDBJ whole genome shotgun (WGS) entry which is preliminary data.</text>
</comment>
<feature type="signal peptide" evidence="1">
    <location>
        <begin position="1"/>
        <end position="26"/>
    </location>
</feature>
<evidence type="ECO:0000313" key="3">
    <source>
        <dbReference type="EMBL" id="MBC3908180.1"/>
    </source>
</evidence>
<feature type="domain" description="Solute-binding protein family 3/N-terminal" evidence="2">
    <location>
        <begin position="43"/>
        <end position="254"/>
    </location>
</feature>
<dbReference type="RefSeq" id="WP_186953719.1">
    <property type="nucleotide sequence ID" value="NZ_JACOFX010000004.1"/>
</dbReference>
<dbReference type="Proteomes" id="UP000646911">
    <property type="component" value="Unassembled WGS sequence"/>
</dbReference>
<name>A0ABR6Z8U7_9BURK</name>
<dbReference type="Gene3D" id="3.40.190.10">
    <property type="entry name" value="Periplasmic binding protein-like II"/>
    <property type="match status" value="2"/>
</dbReference>
<accession>A0ABR6Z8U7</accession>
<evidence type="ECO:0000256" key="1">
    <source>
        <dbReference type="SAM" id="SignalP"/>
    </source>
</evidence>
<organism evidence="3 4">
    <name type="scientific">Undibacterium umbellatum</name>
    <dbReference type="NCBI Taxonomy" id="2762300"/>
    <lineage>
        <taxon>Bacteria</taxon>
        <taxon>Pseudomonadati</taxon>
        <taxon>Pseudomonadota</taxon>
        <taxon>Betaproteobacteria</taxon>
        <taxon>Burkholderiales</taxon>
        <taxon>Oxalobacteraceae</taxon>
        <taxon>Undibacterium</taxon>
    </lineage>
</organism>
<keyword evidence="4" id="KW-1185">Reference proteome</keyword>
<dbReference type="Pfam" id="PF00497">
    <property type="entry name" value="SBP_bac_3"/>
    <property type="match status" value="1"/>
</dbReference>
<keyword evidence="1" id="KW-0732">Signal</keyword>
<dbReference type="PANTHER" id="PTHR38834">
    <property type="entry name" value="PERIPLASMIC SUBSTRATE BINDING PROTEIN FAMILY 3"/>
    <property type="match status" value="1"/>
</dbReference>
<evidence type="ECO:0000259" key="2">
    <source>
        <dbReference type="Pfam" id="PF00497"/>
    </source>
</evidence>
<dbReference type="InterPro" id="IPR001638">
    <property type="entry name" value="Solute-binding_3/MltF_N"/>
</dbReference>
<evidence type="ECO:0000313" key="4">
    <source>
        <dbReference type="Proteomes" id="UP000646911"/>
    </source>
</evidence>
<protein>
    <submittedName>
        <fullName evidence="3">Transporter substrate-binding domain-containing protein</fullName>
    </submittedName>
</protein>
<dbReference type="EMBL" id="JACOFX010000004">
    <property type="protein sequence ID" value="MBC3908180.1"/>
    <property type="molecule type" value="Genomic_DNA"/>
</dbReference>
<dbReference type="SUPFAM" id="SSF53850">
    <property type="entry name" value="Periplasmic binding protein-like II"/>
    <property type="match status" value="1"/>
</dbReference>
<gene>
    <name evidence="3" type="ORF">H8L47_11490</name>
</gene>
<feature type="chain" id="PRO_5046383033" evidence="1">
    <location>
        <begin position="27"/>
        <end position="255"/>
    </location>
</feature>
<reference evidence="3 4" key="1">
    <citation type="submission" date="2020-08" db="EMBL/GenBank/DDBJ databases">
        <title>Novel species isolated from subtropical streams in China.</title>
        <authorList>
            <person name="Lu H."/>
        </authorList>
    </citation>
    <scope>NUCLEOTIDE SEQUENCE [LARGE SCALE GENOMIC DNA]</scope>
    <source>
        <strain evidence="3 4">NL8W</strain>
    </source>
</reference>
<dbReference type="PANTHER" id="PTHR38834:SF3">
    <property type="entry name" value="SOLUTE-BINDING PROTEIN FAMILY 3_N-TERMINAL DOMAIN-CONTAINING PROTEIN"/>
    <property type="match status" value="1"/>
</dbReference>
<sequence length="255" mass="29113">MKIICINACLRMAFLMIFIMSGHSFAQPQKPVSPNYPALILNSEDFPPFNYPDTDGKSAKGLASEKIIELMARAEEQYSIHFFPWVRSFQSAQKDANTCIYVTTRTPAREAMFQWVGPLVKNTWTVFARADDTRRPISIDDLHPYLLGAYRQGAVSEHLLAKGFRTELANADRDNPRKLLAKRFDFWITGELVGHAFIKDLGLKNQIVPILPLQTKYLYLACNHGVAKERIDRLNMILKNMENDGTSANIEKKFR</sequence>